<gene>
    <name evidence="3" type="ORF">MEJ65_00935</name>
</gene>
<dbReference type="GO" id="GO:1990904">
    <property type="term" value="C:ribonucleoprotein complex"/>
    <property type="evidence" value="ECO:0007669"/>
    <property type="project" value="UniProtKB-KW"/>
</dbReference>
<evidence type="ECO:0000313" key="4">
    <source>
        <dbReference type="Proteomes" id="UP001237869"/>
    </source>
</evidence>
<evidence type="ECO:0000256" key="2">
    <source>
        <dbReference type="ARBA" id="ARBA00023274"/>
    </source>
</evidence>
<keyword evidence="2" id="KW-0687">Ribonucleoprotein</keyword>
<accession>A0AAJ6FD29</accession>
<protein>
    <recommendedName>
        <fullName evidence="5">30S ribosomal protein S14</fullName>
    </recommendedName>
</protein>
<dbReference type="GO" id="GO:0003735">
    <property type="term" value="F:structural constituent of ribosome"/>
    <property type="evidence" value="ECO:0007669"/>
    <property type="project" value="InterPro"/>
</dbReference>
<evidence type="ECO:0000313" key="3">
    <source>
        <dbReference type="EMBL" id="WGS67214.1"/>
    </source>
</evidence>
<dbReference type="Pfam" id="PF00253">
    <property type="entry name" value="Ribosomal_S14"/>
    <property type="match status" value="1"/>
</dbReference>
<dbReference type="EMBL" id="CP092148">
    <property type="protein sequence ID" value="WGS67214.1"/>
    <property type="molecule type" value="Genomic_DNA"/>
</dbReference>
<dbReference type="AlphaFoldDB" id="A0AAJ6FD29"/>
<name>A0AAJ6FD29_CARRU</name>
<evidence type="ECO:0000256" key="1">
    <source>
        <dbReference type="ARBA" id="ARBA00022980"/>
    </source>
</evidence>
<dbReference type="Proteomes" id="UP001237869">
    <property type="component" value="Chromosome"/>
</dbReference>
<dbReference type="GO" id="GO:0006412">
    <property type="term" value="P:translation"/>
    <property type="evidence" value="ECO:0007669"/>
    <property type="project" value="InterPro"/>
</dbReference>
<dbReference type="GO" id="GO:0005840">
    <property type="term" value="C:ribosome"/>
    <property type="evidence" value="ECO:0007669"/>
    <property type="project" value="UniProtKB-KW"/>
</dbReference>
<dbReference type="RefSeq" id="WP_280956021.1">
    <property type="nucleotide sequence ID" value="NZ_CP092145.1"/>
</dbReference>
<dbReference type="InterPro" id="IPR001209">
    <property type="entry name" value="Ribosomal_uS14"/>
</dbReference>
<sequence>MAKKSLILKNINIYKNSLLNVNNIKKLKKEIIGNFSLEKYFKIFNIKKKKFFVRFKNRCYISGRNRSCYSRFLLNRNFIRKIGYIGNIVGLEKSSW</sequence>
<evidence type="ECO:0008006" key="5">
    <source>
        <dbReference type="Google" id="ProtNLM"/>
    </source>
</evidence>
<proteinExistence type="predicted"/>
<reference evidence="3" key="1">
    <citation type="submission" date="2022-02" db="EMBL/GenBank/DDBJ databases">
        <title>Long-read sequencing of the primary endosymbionts of Cacopsylla melanoneura.</title>
        <authorList>
            <person name="Dittmer J."/>
            <person name="Corretto E."/>
            <person name="Stauffer C."/>
            <person name="Schuler H."/>
        </authorList>
    </citation>
    <scope>NUCLEOTIDE SEQUENCE</scope>
    <source>
        <strain evidence="3">Cmel4</strain>
    </source>
</reference>
<dbReference type="Gene3D" id="4.10.830.10">
    <property type="entry name" value="30s Ribosomal Protein S14, Chain N"/>
    <property type="match status" value="1"/>
</dbReference>
<organism evidence="3 4">
    <name type="scientific">Carsonella ruddii</name>
    <dbReference type="NCBI Taxonomy" id="114186"/>
    <lineage>
        <taxon>Bacteria</taxon>
        <taxon>Pseudomonadati</taxon>
        <taxon>Pseudomonadota</taxon>
        <taxon>Gammaproteobacteria</taxon>
        <taxon>Oceanospirillales</taxon>
        <taxon>Halomonadaceae</taxon>
        <taxon>Zymobacter group</taxon>
        <taxon>Candidatus Carsonella</taxon>
    </lineage>
</organism>
<dbReference type="InterPro" id="IPR043140">
    <property type="entry name" value="Ribosomal_uS14_sf"/>
</dbReference>
<keyword evidence="1" id="KW-0689">Ribosomal protein</keyword>
<dbReference type="SUPFAM" id="SSF57716">
    <property type="entry name" value="Glucocorticoid receptor-like (DNA-binding domain)"/>
    <property type="match status" value="1"/>
</dbReference>